<dbReference type="EMBL" id="MSTI01000035">
    <property type="protein sequence ID" value="OLV19376.1"/>
    <property type="molecule type" value="Genomic_DNA"/>
</dbReference>
<gene>
    <name evidence="1" type="ORF">BOO71_0002884</name>
</gene>
<organism evidence="1 2">
    <name type="scientific">Deinococcus marmoris</name>
    <dbReference type="NCBI Taxonomy" id="249408"/>
    <lineage>
        <taxon>Bacteria</taxon>
        <taxon>Thermotogati</taxon>
        <taxon>Deinococcota</taxon>
        <taxon>Deinococci</taxon>
        <taxon>Deinococcales</taxon>
        <taxon>Deinococcaceae</taxon>
        <taxon>Deinococcus</taxon>
    </lineage>
</organism>
<dbReference type="AlphaFoldDB" id="A0A1U7P2J2"/>
<evidence type="ECO:0000313" key="2">
    <source>
        <dbReference type="Proteomes" id="UP000186607"/>
    </source>
</evidence>
<protein>
    <submittedName>
        <fullName evidence="1">Uncharacterized protein</fullName>
    </submittedName>
</protein>
<sequence length="77" mass="8677">MGIKEFKDKATQLLAADEPFVVERHGKAIGYYTPFKRPDPTEIREAADKLNATMEHAARAMEISVDELEDILFAPMP</sequence>
<keyword evidence="2" id="KW-1185">Reference proteome</keyword>
<evidence type="ECO:0000313" key="1">
    <source>
        <dbReference type="EMBL" id="OLV19376.1"/>
    </source>
</evidence>
<dbReference type="Proteomes" id="UP000186607">
    <property type="component" value="Unassembled WGS sequence"/>
</dbReference>
<dbReference type="STRING" id="249408.BOO71_0002884"/>
<proteinExistence type="predicted"/>
<comment type="caution">
    <text evidence="1">The sequence shown here is derived from an EMBL/GenBank/DDBJ whole genome shotgun (WGS) entry which is preliminary data.</text>
</comment>
<name>A0A1U7P2J2_9DEIO</name>
<reference evidence="1 2" key="1">
    <citation type="submission" date="2017-01" db="EMBL/GenBank/DDBJ databases">
        <title>Genome Analysis of Deinococcus marmoris KOPRI26562.</title>
        <authorList>
            <person name="Kim J.H."/>
            <person name="Oh H.-M."/>
        </authorList>
    </citation>
    <scope>NUCLEOTIDE SEQUENCE [LARGE SCALE GENOMIC DNA]</scope>
    <source>
        <strain evidence="1 2">KOPRI26562</strain>
    </source>
</reference>
<accession>A0A1U7P2J2</accession>